<evidence type="ECO:0000313" key="4">
    <source>
        <dbReference type="Proteomes" id="UP000243106"/>
    </source>
</evidence>
<reference evidence="4" key="1">
    <citation type="submission" date="2016-10" db="EMBL/GenBank/DDBJ databases">
        <authorList>
            <person name="Varghese N."/>
            <person name="Submissions S."/>
        </authorList>
    </citation>
    <scope>NUCLEOTIDE SEQUENCE [LARGE SCALE GENOMIC DNA]</scope>
    <source>
        <strain evidence="4">JCM 10271</strain>
    </source>
</reference>
<gene>
    <name evidence="3" type="ORF">SAMN05421853_11218</name>
</gene>
<dbReference type="AlphaFoldDB" id="A0A1I5ZSK7"/>
<keyword evidence="2" id="KW-0812">Transmembrane</keyword>
<protein>
    <submittedName>
        <fullName evidence="3">Multicomponent K+:H+ antiporter subunit G</fullName>
    </submittedName>
</protein>
<dbReference type="GO" id="GO:0015385">
    <property type="term" value="F:sodium:proton antiporter activity"/>
    <property type="evidence" value="ECO:0007669"/>
    <property type="project" value="TreeGrafter"/>
</dbReference>
<dbReference type="PANTHER" id="PTHR34703:SF1">
    <property type="entry name" value="ANTIPORTER SUBUNIT MNHG2-RELATED"/>
    <property type="match status" value="1"/>
</dbReference>
<feature type="region of interest" description="Disordered" evidence="1">
    <location>
        <begin position="94"/>
        <end position="127"/>
    </location>
</feature>
<dbReference type="Proteomes" id="UP000243106">
    <property type="component" value="Unassembled WGS sequence"/>
</dbReference>
<feature type="transmembrane region" description="Helical" evidence="2">
    <location>
        <begin position="70"/>
        <end position="87"/>
    </location>
</feature>
<dbReference type="RefSeq" id="WP_093014093.1">
    <property type="nucleotide sequence ID" value="NZ_FOXV01000012.1"/>
</dbReference>
<dbReference type="NCBIfam" id="NF009316">
    <property type="entry name" value="PRK12674.1-5"/>
    <property type="match status" value="1"/>
</dbReference>
<accession>A0A1I5ZSK7</accession>
<name>A0A1I5ZSK7_9RHOB</name>
<keyword evidence="4" id="KW-1185">Reference proteome</keyword>
<dbReference type="InterPro" id="IPR005133">
    <property type="entry name" value="PhaG_MnhG_YufB"/>
</dbReference>
<evidence type="ECO:0000256" key="2">
    <source>
        <dbReference type="SAM" id="Phobius"/>
    </source>
</evidence>
<keyword evidence="2" id="KW-0472">Membrane</keyword>
<sequence>MIAILEIVSAIALLVGALFTLVGSYGLLKLDDPMKRLHAPTKAGTLGIGALIMASILHSFTTGIDSVHEILVMAFLFVTAPISAHFVSKVHLHRGTCETPPPPPEDKVWATRGQADDGPLAPDQAQS</sequence>
<dbReference type="PANTHER" id="PTHR34703">
    <property type="entry name" value="ANTIPORTER SUBUNIT MNHG2-RELATED"/>
    <property type="match status" value="1"/>
</dbReference>
<dbReference type="STRING" id="93684.SAMN05421853_11218"/>
<keyword evidence="2" id="KW-1133">Transmembrane helix</keyword>
<evidence type="ECO:0000256" key="1">
    <source>
        <dbReference type="SAM" id="MobiDB-lite"/>
    </source>
</evidence>
<proteinExistence type="predicted"/>
<evidence type="ECO:0000313" key="3">
    <source>
        <dbReference type="EMBL" id="SFQ59469.1"/>
    </source>
</evidence>
<dbReference type="EMBL" id="FOXV01000012">
    <property type="protein sequence ID" value="SFQ59469.1"/>
    <property type="molecule type" value="Genomic_DNA"/>
</dbReference>
<feature type="transmembrane region" description="Helical" evidence="2">
    <location>
        <begin position="40"/>
        <end position="58"/>
    </location>
</feature>
<dbReference type="Pfam" id="PF03334">
    <property type="entry name" value="PhaG_MnhG_YufB"/>
    <property type="match status" value="1"/>
</dbReference>
<dbReference type="NCBIfam" id="TIGR01300">
    <property type="entry name" value="CPA3_mnhG_phaG"/>
    <property type="match status" value="1"/>
</dbReference>
<organism evidence="3 4">
    <name type="scientific">Roseivivax halotolerans</name>
    <dbReference type="NCBI Taxonomy" id="93684"/>
    <lineage>
        <taxon>Bacteria</taxon>
        <taxon>Pseudomonadati</taxon>
        <taxon>Pseudomonadota</taxon>
        <taxon>Alphaproteobacteria</taxon>
        <taxon>Rhodobacterales</taxon>
        <taxon>Roseobacteraceae</taxon>
        <taxon>Roseivivax</taxon>
    </lineage>
</organism>
<feature type="transmembrane region" description="Helical" evidence="2">
    <location>
        <begin position="6"/>
        <end position="28"/>
    </location>
</feature>